<dbReference type="EMBL" id="JAJFAZ020000003">
    <property type="protein sequence ID" value="KAI5337606.1"/>
    <property type="molecule type" value="Genomic_DNA"/>
</dbReference>
<proteinExistence type="predicted"/>
<dbReference type="InterPro" id="IPR043502">
    <property type="entry name" value="DNA/RNA_pol_sf"/>
</dbReference>
<gene>
    <name evidence="2" type="ORF">L3X38_016877</name>
</gene>
<keyword evidence="3" id="KW-1185">Reference proteome</keyword>
<dbReference type="Pfam" id="PF07727">
    <property type="entry name" value="RVT_2"/>
    <property type="match status" value="1"/>
</dbReference>
<reference evidence="2 3" key="1">
    <citation type="journal article" date="2022" name="G3 (Bethesda)">
        <title>Whole-genome sequence and methylome profiling of the almond [Prunus dulcis (Mill.) D.A. Webb] cultivar 'Nonpareil'.</title>
        <authorList>
            <person name="D'Amico-Willman K.M."/>
            <person name="Ouma W.Z."/>
            <person name="Meulia T."/>
            <person name="Sideli G.M."/>
            <person name="Gradziel T.M."/>
            <person name="Fresnedo-Ramirez J."/>
        </authorList>
    </citation>
    <scope>NUCLEOTIDE SEQUENCE [LARGE SCALE GENOMIC DNA]</scope>
    <source>
        <strain evidence="2">Clone GOH B32 T37-40</strain>
    </source>
</reference>
<evidence type="ECO:0000259" key="1">
    <source>
        <dbReference type="Pfam" id="PF07727"/>
    </source>
</evidence>
<sequence length="400" mass="46280">MTYFYIKMDVKTTSMNGELEEENFMRQLEEFANEGNEHMVCKLGKANYGLKQASMRWYFKFHQSVSSYGFEENIADQCIYLKKCGSRFIFLVLYVDDILLATNDHNLLKDTKELLSNNFEMKDLGEAAFVLGIEIQRDRARGLLGLSQKTYIERVLKCFDMSMCSGQKVPLAKGDLKKEHCPKNKEEEDEMRNKPYASLVGSIMYAQVCTRPDLALCISKMGRFQSDPGMQHWIVGKKVLRYLQRTKAYMLIYRRTFRVQPCFFPKYIACYEATSHAVWLRNFIKDIKVVDSIYRPIQCFIQAAWHHYKTKFAEKQRNGEEEGFDYSEGDDDDDDYRGSSITSKLPATFIASCFAAKAIRGHRRHSAGSTGSMGLMKQKPPDLTSRLMMIRIDVQNPRAV</sequence>
<dbReference type="PANTHER" id="PTHR11439">
    <property type="entry name" value="GAG-POL-RELATED RETROTRANSPOSON"/>
    <property type="match status" value="1"/>
</dbReference>
<evidence type="ECO:0000313" key="3">
    <source>
        <dbReference type="Proteomes" id="UP001054821"/>
    </source>
</evidence>
<name>A0AAD4W8N1_PRUDU</name>
<organism evidence="2 3">
    <name type="scientific">Prunus dulcis</name>
    <name type="common">Almond</name>
    <name type="synonym">Amygdalus dulcis</name>
    <dbReference type="NCBI Taxonomy" id="3755"/>
    <lineage>
        <taxon>Eukaryota</taxon>
        <taxon>Viridiplantae</taxon>
        <taxon>Streptophyta</taxon>
        <taxon>Embryophyta</taxon>
        <taxon>Tracheophyta</taxon>
        <taxon>Spermatophyta</taxon>
        <taxon>Magnoliopsida</taxon>
        <taxon>eudicotyledons</taxon>
        <taxon>Gunneridae</taxon>
        <taxon>Pentapetalae</taxon>
        <taxon>rosids</taxon>
        <taxon>fabids</taxon>
        <taxon>Rosales</taxon>
        <taxon>Rosaceae</taxon>
        <taxon>Amygdaloideae</taxon>
        <taxon>Amygdaleae</taxon>
        <taxon>Prunus</taxon>
    </lineage>
</organism>
<accession>A0AAD4W8N1</accession>
<dbReference type="Proteomes" id="UP001054821">
    <property type="component" value="Chromosome 3"/>
</dbReference>
<dbReference type="AlphaFoldDB" id="A0AAD4W8N1"/>
<dbReference type="InterPro" id="IPR013103">
    <property type="entry name" value="RVT_2"/>
</dbReference>
<protein>
    <recommendedName>
        <fullName evidence="1">Reverse transcriptase Ty1/copia-type domain-containing protein</fullName>
    </recommendedName>
</protein>
<dbReference type="PANTHER" id="PTHR11439:SF467">
    <property type="entry name" value="INTEGRASE CATALYTIC DOMAIN-CONTAINING PROTEIN"/>
    <property type="match status" value="1"/>
</dbReference>
<evidence type="ECO:0000313" key="2">
    <source>
        <dbReference type="EMBL" id="KAI5337606.1"/>
    </source>
</evidence>
<dbReference type="SUPFAM" id="SSF56672">
    <property type="entry name" value="DNA/RNA polymerases"/>
    <property type="match status" value="1"/>
</dbReference>
<comment type="caution">
    <text evidence="2">The sequence shown here is derived from an EMBL/GenBank/DDBJ whole genome shotgun (WGS) entry which is preliminary data.</text>
</comment>
<feature type="domain" description="Reverse transcriptase Ty1/copia-type" evidence="1">
    <location>
        <begin position="7"/>
        <end position="172"/>
    </location>
</feature>